<dbReference type="InterPro" id="IPR039794">
    <property type="entry name" value="Gtb1-like"/>
</dbReference>
<dbReference type="GeneID" id="36378275"/>
<dbReference type="InterPro" id="IPR002172">
    <property type="entry name" value="LDrepeatLR_classA_rpt"/>
</dbReference>
<keyword evidence="4" id="KW-1015">Disulfide bond</keyword>
<feature type="coiled-coil region" evidence="6">
    <location>
        <begin position="159"/>
        <end position="200"/>
    </location>
</feature>
<dbReference type="CTD" id="36378275"/>
<dbReference type="PROSITE" id="PS50222">
    <property type="entry name" value="EF_HAND_2"/>
    <property type="match status" value="1"/>
</dbReference>
<dbReference type="WBParaSite" id="SRAE_2000058500.1">
    <property type="protein sequence ID" value="SRAE_2000058500.1"/>
    <property type="gene ID" value="WBGene00260781"/>
</dbReference>
<dbReference type="InterPro" id="IPR028146">
    <property type="entry name" value="PRKCSH_N"/>
</dbReference>
<accession>A0A090L7X7</accession>
<dbReference type="InterPro" id="IPR009011">
    <property type="entry name" value="Man6P_isomerase_rcpt-bd_dom_sf"/>
</dbReference>
<dbReference type="SUPFAM" id="SSF57424">
    <property type="entry name" value="LDL receptor-like module"/>
    <property type="match status" value="1"/>
</dbReference>
<feature type="compositionally biased region" description="Basic and acidic residues" evidence="7">
    <location>
        <begin position="290"/>
        <end position="308"/>
    </location>
</feature>
<evidence type="ECO:0000256" key="5">
    <source>
        <dbReference type="PROSITE-ProRule" id="PRU00124"/>
    </source>
</evidence>
<dbReference type="GO" id="GO:0005509">
    <property type="term" value="F:calcium ion binding"/>
    <property type="evidence" value="ECO:0007669"/>
    <property type="project" value="InterPro"/>
</dbReference>
<dbReference type="SUPFAM" id="SSF50911">
    <property type="entry name" value="Mannose 6-phosphate receptor domain"/>
    <property type="match status" value="1"/>
</dbReference>
<dbReference type="OMA" id="YENGQHC"/>
<dbReference type="AlphaFoldDB" id="A0A090L7X7"/>
<dbReference type="WormBase" id="SRAE_2000058500">
    <property type="protein sequence ID" value="SRP00353"/>
    <property type="gene ID" value="WBGene00260781"/>
</dbReference>
<keyword evidence="12" id="KW-1185">Reference proteome</keyword>
<reference evidence="11 12" key="1">
    <citation type="submission" date="2014-09" db="EMBL/GenBank/DDBJ databases">
        <authorList>
            <person name="Martin A.A."/>
        </authorList>
    </citation>
    <scope>NUCLEOTIDE SEQUENCE</scope>
    <source>
        <strain evidence="12">ED321</strain>
        <strain evidence="11">ED321 Heterogonic</strain>
    </source>
</reference>
<dbReference type="Pfam" id="PF13015">
    <property type="entry name" value="PRKCSH_1"/>
    <property type="match status" value="1"/>
</dbReference>
<organism evidence="11">
    <name type="scientific">Strongyloides ratti</name>
    <name type="common">Parasitic roundworm</name>
    <dbReference type="NCBI Taxonomy" id="34506"/>
    <lineage>
        <taxon>Eukaryota</taxon>
        <taxon>Metazoa</taxon>
        <taxon>Ecdysozoa</taxon>
        <taxon>Nematoda</taxon>
        <taxon>Chromadorea</taxon>
        <taxon>Rhabditida</taxon>
        <taxon>Tylenchina</taxon>
        <taxon>Panagrolaimomorpha</taxon>
        <taxon>Strongyloidoidea</taxon>
        <taxon>Strongyloididae</taxon>
        <taxon>Strongyloides</taxon>
    </lineage>
</organism>
<dbReference type="PANTHER" id="PTHR12630:SF1">
    <property type="entry name" value="GLUCOSIDASE 2 SUBUNIT BETA"/>
    <property type="match status" value="1"/>
</dbReference>
<evidence type="ECO:0000313" key="12">
    <source>
        <dbReference type="Proteomes" id="UP000035682"/>
    </source>
</evidence>
<dbReference type="Gene3D" id="2.70.130.10">
    <property type="entry name" value="Mannose-6-phosphate receptor binding domain"/>
    <property type="match status" value="1"/>
</dbReference>
<keyword evidence="2 8" id="KW-0732">Signal</keyword>
<dbReference type="InterPro" id="IPR044865">
    <property type="entry name" value="MRH_dom"/>
</dbReference>
<evidence type="ECO:0000256" key="6">
    <source>
        <dbReference type="SAM" id="Coils"/>
    </source>
</evidence>
<dbReference type="RefSeq" id="XP_024505111.1">
    <property type="nucleotide sequence ID" value="XM_024651433.1"/>
</dbReference>
<evidence type="ECO:0000313" key="13">
    <source>
        <dbReference type="WBParaSite" id="SRAE_2000058500.1"/>
    </source>
</evidence>
<evidence type="ECO:0000256" key="3">
    <source>
        <dbReference type="ARBA" id="ARBA00022824"/>
    </source>
</evidence>
<dbReference type="InterPro" id="IPR002048">
    <property type="entry name" value="EF_hand_dom"/>
</dbReference>
<dbReference type="InterPro" id="IPR036055">
    <property type="entry name" value="LDL_receptor-like_sf"/>
</dbReference>
<evidence type="ECO:0000256" key="2">
    <source>
        <dbReference type="ARBA" id="ARBA00022729"/>
    </source>
</evidence>
<dbReference type="OrthoDB" id="28322at2759"/>
<dbReference type="eggNOG" id="KOG2397">
    <property type="taxonomic scope" value="Eukaryota"/>
</dbReference>
<evidence type="ECO:0000256" key="1">
    <source>
        <dbReference type="ARBA" id="ARBA00022387"/>
    </source>
</evidence>
<keyword evidence="6" id="KW-0175">Coiled coil</keyword>
<proteinExistence type="predicted"/>
<dbReference type="GO" id="GO:0006491">
    <property type="term" value="P:N-glycan processing"/>
    <property type="evidence" value="ECO:0007669"/>
    <property type="project" value="TreeGrafter"/>
</dbReference>
<dbReference type="PROSITE" id="PS51914">
    <property type="entry name" value="MRH"/>
    <property type="match status" value="1"/>
</dbReference>
<dbReference type="Gene3D" id="1.10.238.10">
    <property type="entry name" value="EF-hand"/>
    <property type="match status" value="1"/>
</dbReference>
<evidence type="ECO:0000313" key="11">
    <source>
        <dbReference type="EMBL" id="CEF65911.1"/>
    </source>
</evidence>
<feature type="domain" description="EF-hand" evidence="9">
    <location>
        <begin position="212"/>
        <end position="247"/>
    </location>
</feature>
<comment type="caution">
    <text evidence="5">Lacks conserved residue(s) required for the propagation of feature annotation.</text>
</comment>
<keyword evidence="3" id="KW-0256">Endoplasmic reticulum</keyword>
<evidence type="ECO:0000256" key="7">
    <source>
        <dbReference type="SAM" id="MobiDB-lite"/>
    </source>
</evidence>
<reference evidence="13" key="2">
    <citation type="submission" date="2020-12" db="UniProtKB">
        <authorList>
            <consortium name="WormBaseParasite"/>
        </authorList>
    </citation>
    <scope>IDENTIFICATION</scope>
</reference>
<dbReference type="SUPFAM" id="SSF47473">
    <property type="entry name" value="EF-hand"/>
    <property type="match status" value="1"/>
</dbReference>
<dbReference type="Proteomes" id="UP000035682">
    <property type="component" value="Unplaced"/>
</dbReference>
<feature type="domain" description="MRH" evidence="10">
    <location>
        <begin position="398"/>
        <end position="499"/>
    </location>
</feature>
<dbReference type="STRING" id="34506.A0A090L7X7"/>
<feature type="region of interest" description="Disordered" evidence="7">
    <location>
        <begin position="290"/>
        <end position="344"/>
    </location>
</feature>
<evidence type="ECO:0000259" key="10">
    <source>
        <dbReference type="PROSITE" id="PS51914"/>
    </source>
</evidence>
<evidence type="ECO:0000256" key="4">
    <source>
        <dbReference type="ARBA" id="ARBA00023157"/>
    </source>
</evidence>
<evidence type="ECO:0000313" key="14">
    <source>
        <dbReference type="WormBase" id="SRAE_2000058500"/>
    </source>
</evidence>
<dbReference type="PROSITE" id="PS50068">
    <property type="entry name" value="LDLRA_2"/>
    <property type="match status" value="1"/>
</dbReference>
<dbReference type="InterPro" id="IPR011992">
    <property type="entry name" value="EF-hand-dom_pair"/>
</dbReference>
<protein>
    <recommendedName>
        <fullName evidence="1">Glucosidase 2 subunit beta</fullName>
    </recommendedName>
</protein>
<feature type="signal peptide" evidence="8">
    <location>
        <begin position="1"/>
        <end position="21"/>
    </location>
</feature>
<dbReference type="PANTHER" id="PTHR12630">
    <property type="entry name" value="N-LINKED OLIGOSACCHARIDE PROCESSING"/>
    <property type="match status" value="1"/>
</dbReference>
<feature type="compositionally biased region" description="Acidic residues" evidence="7">
    <location>
        <begin position="309"/>
        <end position="325"/>
    </location>
</feature>
<evidence type="ECO:0000259" key="9">
    <source>
        <dbReference type="PROSITE" id="PS50222"/>
    </source>
</evidence>
<dbReference type="Gene3D" id="4.10.400.10">
    <property type="entry name" value="Low-density Lipoprotein Receptor"/>
    <property type="match status" value="1"/>
</dbReference>
<feature type="chain" id="PRO_5015030506" description="Glucosidase 2 subunit beta" evidence="8">
    <location>
        <begin position="22"/>
        <end position="509"/>
    </location>
</feature>
<gene>
    <name evidence="11 13 14" type="ORF">SRAE_2000058500</name>
</gene>
<feature type="compositionally biased region" description="Basic and acidic residues" evidence="7">
    <location>
        <begin position="326"/>
        <end position="344"/>
    </location>
</feature>
<dbReference type="InterPro" id="IPR036607">
    <property type="entry name" value="PRKCSH"/>
</dbReference>
<sequence>MNWHVNLVFLLLSTSFVYVSTETNRPRGVSLKDGPLYDENNETFQCLDGSKNIPFEAVNDDYCDCKDGSDEPGTSACPNGKFYCINTGYVPRTIPSSIVNDGICDCCDGSDEWESDISCPNVCNSLGAEAREKANKKMAIIKEGWEKRKELVVEGEKIFAEKSETILKIKEEVEKLKQEKEKLESELKPFEEKEKELKDAADKAWNEVVKAKKMAKAKDLFMQYDIDKDGKITLEEAKKIPHVDTDNNNEITDEEAKSFLNNNDDVDLETFAGEMFDVIKQKIKAAEQKIENDVKEKEEKEEKEKENVSEEDNEKEMESDENKDEDSEHKSETVDDGIGEKPEYNEETKAAIEEAEKYRQKISDISDKIYTEEENVHNAEKFLEINFGEDKAWASLYKKCFETTQKQYTYKVCLFERATQKDSNGYGETSLGNWDNWLEQDVTPFKIQNYNNGQSCWNGPNRSTKVVVECGQETELIEATEPNKCEYLFTLISPIGCPDPSTVNLHDEL</sequence>
<name>A0A090L7X7_STRRB</name>
<dbReference type="EMBL" id="LN609529">
    <property type="protein sequence ID" value="CEF65911.1"/>
    <property type="molecule type" value="Genomic_DNA"/>
</dbReference>
<dbReference type="Pfam" id="PF12999">
    <property type="entry name" value="PRKCSH-like"/>
    <property type="match status" value="1"/>
</dbReference>
<dbReference type="CDD" id="cd00112">
    <property type="entry name" value="LDLa"/>
    <property type="match status" value="1"/>
</dbReference>
<dbReference type="GO" id="GO:0017177">
    <property type="term" value="C:glucosidase II complex"/>
    <property type="evidence" value="ECO:0007669"/>
    <property type="project" value="TreeGrafter"/>
</dbReference>
<evidence type="ECO:0000256" key="8">
    <source>
        <dbReference type="SAM" id="SignalP"/>
    </source>
</evidence>